<dbReference type="Proteomes" id="UP000001740">
    <property type="component" value="Chromosome"/>
</dbReference>
<evidence type="ECO:0000313" key="2">
    <source>
        <dbReference type="EMBL" id="ACD59985.1"/>
    </source>
</evidence>
<protein>
    <submittedName>
        <fullName evidence="2">Uncharacterized protein</fullName>
    </submittedName>
</protein>
<gene>
    <name evidence="2" type="ordered locus">PXO_05670</name>
</gene>
<organism evidence="2 3">
    <name type="scientific">Xanthomonas oryzae pv. oryzae (strain PXO99A)</name>
    <dbReference type="NCBI Taxonomy" id="360094"/>
    <lineage>
        <taxon>Bacteria</taxon>
        <taxon>Pseudomonadati</taxon>
        <taxon>Pseudomonadota</taxon>
        <taxon>Gammaproteobacteria</taxon>
        <taxon>Lysobacterales</taxon>
        <taxon>Lysobacteraceae</taxon>
        <taxon>Xanthomonas</taxon>
    </lineage>
</organism>
<proteinExistence type="predicted"/>
<reference evidence="2 3" key="1">
    <citation type="journal article" date="2008" name="BMC Genomics">
        <title>Genome sequence and rapid evolution of the rice pathogen Xanthomonas oryzae pv. oryzae PXO99A.</title>
        <authorList>
            <person name="Salzberg S.L."/>
            <person name="Sommer D.D."/>
            <person name="Schatz M.C."/>
            <person name="Phillippy A.M."/>
            <person name="Rabinowicz P.D."/>
            <person name="Tsuge S."/>
            <person name="Furutani A."/>
            <person name="Ochiai H."/>
            <person name="Delcher A.L."/>
            <person name="Kelley D."/>
            <person name="Madupu R."/>
            <person name="Puiu D."/>
            <person name="Radune D."/>
            <person name="Shumway M."/>
            <person name="Trapnell C."/>
            <person name="Aparna G."/>
            <person name="Jha G."/>
            <person name="Pandey A."/>
            <person name="Patil P.B."/>
            <person name="Ishihara H."/>
            <person name="Meyer D.F."/>
            <person name="Szurek B."/>
            <person name="Verdier V."/>
            <person name="Koebnik R."/>
            <person name="Dow J.M."/>
            <person name="Ryan R.P."/>
            <person name="Hirata H."/>
            <person name="Tsuyumu S."/>
            <person name="Won Lee S."/>
            <person name="Seo Y.S."/>
            <person name="Sriariyanum M."/>
            <person name="Ronald P.C."/>
            <person name="Sonti R.V."/>
            <person name="Van Sluys M.A."/>
            <person name="Leach J.E."/>
            <person name="White F.F."/>
            <person name="Bogdanove A.J."/>
        </authorList>
    </citation>
    <scope>NUCLEOTIDE SEQUENCE [LARGE SCALE GENOMIC DNA]</scope>
    <source>
        <strain evidence="2 3">PXO99A</strain>
    </source>
</reference>
<dbReference type="AlphaFoldDB" id="A0A0K0GMS2"/>
<dbReference type="HOGENOM" id="CLU_2995639_0_0_6"/>
<sequence>MPADASFLSHSNQHAAACLKEAAAMQPPVAPNAPGRTLPTIISTRSSVRARALRSAR</sequence>
<evidence type="ECO:0000256" key="1">
    <source>
        <dbReference type="SAM" id="MobiDB-lite"/>
    </source>
</evidence>
<evidence type="ECO:0000313" key="3">
    <source>
        <dbReference type="Proteomes" id="UP000001740"/>
    </source>
</evidence>
<dbReference type="EMBL" id="CP000967">
    <property type="protein sequence ID" value="ACD59985.1"/>
    <property type="molecule type" value="Genomic_DNA"/>
</dbReference>
<dbReference type="KEGG" id="xop:PXO_05670"/>
<accession>A0A0K0GMS2</accession>
<name>A0A0K0GMS2_XANOP</name>
<feature type="region of interest" description="Disordered" evidence="1">
    <location>
        <begin position="28"/>
        <end position="57"/>
    </location>
</feature>